<keyword evidence="2 5" id="KW-0812">Transmembrane</keyword>
<dbReference type="PANTHER" id="PTHR10231">
    <property type="entry name" value="NUCLEOTIDE-SUGAR TRANSMEMBRANE TRANSPORTER"/>
    <property type="match status" value="1"/>
</dbReference>
<sequence length="376" mass="38123">MAAGGAACFALYVGLWTAQTLLVRGAVRPNGSYAFDTATVCFFIELLKLAGALLAIALGCDGAASEPRACARVRRALANAPASVPFALPSLLYAGYNLLQFVNLSLVPAPAFRTAINVKVLFTALLARCALPAAQLRGAQWLALLLLALGCAVAQLDERLHPISPGAFGLICLQGGLSSLAGVYTQWLLQLGAPPASGGGGGSGSGSGGGSGMRRECGQTASFGFWERGAFLYAWGAATNGLFLALFRPQAASSAGGWFAGYDGRVACIVLNGALSGFSTALLLRRLSAVAKEFANAAEILTTALVARALCETPLPSTLSAGATLVVGATLMFGAASGAGAAESIAAVKARRALHSAERVAPGIELQPLILRAGAV</sequence>
<proteinExistence type="predicted"/>
<keyword evidence="4 5" id="KW-0472">Membrane</keyword>
<name>A0A8J6C9B7_DIALT</name>
<evidence type="ECO:0000256" key="4">
    <source>
        <dbReference type="ARBA" id="ARBA00023136"/>
    </source>
</evidence>
<comment type="subcellular location">
    <subcellularLocation>
        <location evidence="1">Membrane</location>
        <topology evidence="1">Multi-pass membrane protein</topology>
    </subcellularLocation>
</comment>
<evidence type="ECO:0000313" key="7">
    <source>
        <dbReference type="Proteomes" id="UP000751190"/>
    </source>
</evidence>
<dbReference type="GO" id="GO:0015165">
    <property type="term" value="F:pyrimidine nucleotide-sugar transmembrane transporter activity"/>
    <property type="evidence" value="ECO:0007669"/>
    <property type="project" value="InterPro"/>
</dbReference>
<accession>A0A8J6C9B7</accession>
<evidence type="ECO:0000256" key="1">
    <source>
        <dbReference type="ARBA" id="ARBA00004141"/>
    </source>
</evidence>
<evidence type="ECO:0000256" key="2">
    <source>
        <dbReference type="ARBA" id="ARBA00022692"/>
    </source>
</evidence>
<reference evidence="6" key="1">
    <citation type="submission" date="2021-05" db="EMBL/GenBank/DDBJ databases">
        <title>The genome of the haptophyte Pavlova lutheri (Diacronema luteri, Pavlovales) - a model for lipid biosynthesis in eukaryotic algae.</title>
        <authorList>
            <person name="Hulatt C.J."/>
            <person name="Posewitz M.C."/>
        </authorList>
    </citation>
    <scope>NUCLEOTIDE SEQUENCE</scope>
    <source>
        <strain evidence="6">NIVA-4/92</strain>
    </source>
</reference>
<gene>
    <name evidence="6" type="ORF">KFE25_014123</name>
</gene>
<feature type="transmembrane region" description="Helical" evidence="5">
    <location>
        <begin position="76"/>
        <end position="99"/>
    </location>
</feature>
<keyword evidence="3 5" id="KW-1133">Transmembrane helix</keyword>
<evidence type="ECO:0000256" key="5">
    <source>
        <dbReference type="SAM" id="Phobius"/>
    </source>
</evidence>
<dbReference type="GO" id="GO:0000139">
    <property type="term" value="C:Golgi membrane"/>
    <property type="evidence" value="ECO:0007669"/>
    <property type="project" value="InterPro"/>
</dbReference>
<feature type="transmembrane region" description="Helical" evidence="5">
    <location>
        <begin position="41"/>
        <end position="64"/>
    </location>
</feature>
<dbReference type="InterPro" id="IPR007271">
    <property type="entry name" value="Nuc_sug_transpt"/>
</dbReference>
<comment type="caution">
    <text evidence="6">The sequence shown here is derived from an EMBL/GenBank/DDBJ whole genome shotgun (WGS) entry which is preliminary data.</text>
</comment>
<dbReference type="AlphaFoldDB" id="A0A8J6C9B7"/>
<dbReference type="Pfam" id="PF04142">
    <property type="entry name" value="Nuc_sug_transp"/>
    <property type="match status" value="2"/>
</dbReference>
<evidence type="ECO:0000256" key="3">
    <source>
        <dbReference type="ARBA" id="ARBA00022989"/>
    </source>
</evidence>
<dbReference type="EMBL" id="JAGTXO010000042">
    <property type="protein sequence ID" value="KAG8459278.1"/>
    <property type="molecule type" value="Genomic_DNA"/>
</dbReference>
<evidence type="ECO:0000313" key="6">
    <source>
        <dbReference type="EMBL" id="KAG8459278.1"/>
    </source>
</evidence>
<organism evidence="6 7">
    <name type="scientific">Diacronema lutheri</name>
    <name type="common">Unicellular marine alga</name>
    <name type="synonym">Monochrysis lutheri</name>
    <dbReference type="NCBI Taxonomy" id="2081491"/>
    <lineage>
        <taxon>Eukaryota</taxon>
        <taxon>Haptista</taxon>
        <taxon>Haptophyta</taxon>
        <taxon>Pavlovophyceae</taxon>
        <taxon>Pavlovales</taxon>
        <taxon>Pavlovaceae</taxon>
        <taxon>Diacronema</taxon>
    </lineage>
</organism>
<dbReference type="Proteomes" id="UP000751190">
    <property type="component" value="Unassembled WGS sequence"/>
</dbReference>
<dbReference type="OrthoDB" id="419167at2759"/>
<protein>
    <submittedName>
        <fullName evidence="6">Uncharacterized protein</fullName>
    </submittedName>
</protein>
<keyword evidence="7" id="KW-1185">Reference proteome</keyword>